<sequence>MSTIDASLPSRLTPDFPNPPASESPSTQHLITTLSLQPHPEGGFFIETDRDQLRVPNPFPDHAPDDTTRCASTSIFYLLTPGSPKGSFHRNKGRTIHTLHRGRGRYVIIHADEGEGGKKRVETFVVGQDVGAGERLQWVVEGGKFKASYLLAGGDGEGLLISETVVPGFEFSDHDFMTREKLEELVEGEQAEELGWLLLHRN</sequence>
<dbReference type="InterPro" id="IPR009327">
    <property type="entry name" value="Cupin_DUF985"/>
</dbReference>
<evidence type="ECO:0000313" key="4">
    <source>
        <dbReference type="Proteomes" id="UP000664521"/>
    </source>
</evidence>
<reference evidence="3" key="1">
    <citation type="submission" date="2021-03" db="EMBL/GenBank/DDBJ databases">
        <authorList>
            <person name="Tagirdzhanova G."/>
        </authorList>
    </citation>
    <scope>NUCLEOTIDE SEQUENCE</scope>
</reference>
<dbReference type="OrthoDB" id="6614653at2759"/>
<dbReference type="PANTHER" id="PTHR33387">
    <property type="entry name" value="RMLC-LIKE JELLY ROLL FOLD PROTEIN"/>
    <property type="match status" value="1"/>
</dbReference>
<dbReference type="Proteomes" id="UP000664521">
    <property type="component" value="Unassembled WGS sequence"/>
</dbReference>
<keyword evidence="4" id="KW-1185">Reference proteome</keyword>
<protein>
    <recommendedName>
        <fullName evidence="2">DUF985 domain-containing protein</fullName>
    </recommendedName>
</protein>
<comment type="caution">
    <text evidence="3">The sequence shown here is derived from an EMBL/GenBank/DDBJ whole genome shotgun (WGS) entry which is preliminary data.</text>
</comment>
<dbReference type="Gene3D" id="2.60.120.10">
    <property type="entry name" value="Jelly Rolls"/>
    <property type="match status" value="1"/>
</dbReference>
<dbReference type="InterPro" id="IPR039935">
    <property type="entry name" value="YML079W-like"/>
</dbReference>
<name>A0A8H3PFF7_9LECA</name>
<dbReference type="InterPro" id="IPR011051">
    <property type="entry name" value="RmlC_Cupin_sf"/>
</dbReference>
<feature type="region of interest" description="Disordered" evidence="1">
    <location>
        <begin position="1"/>
        <end position="27"/>
    </location>
</feature>
<dbReference type="Pfam" id="PF06172">
    <property type="entry name" value="Cupin_5"/>
    <property type="match status" value="1"/>
</dbReference>
<dbReference type="SUPFAM" id="SSF51182">
    <property type="entry name" value="RmlC-like cupins"/>
    <property type="match status" value="1"/>
</dbReference>
<evidence type="ECO:0000256" key="1">
    <source>
        <dbReference type="SAM" id="MobiDB-lite"/>
    </source>
</evidence>
<dbReference type="CDD" id="cd06121">
    <property type="entry name" value="cupin_YML079wp"/>
    <property type="match status" value="1"/>
</dbReference>
<dbReference type="PANTHER" id="PTHR33387:SF3">
    <property type="entry name" value="DUF985 DOMAIN-CONTAINING PROTEIN"/>
    <property type="match status" value="1"/>
</dbReference>
<organism evidence="3 4">
    <name type="scientific">Heterodermia speciosa</name>
    <dbReference type="NCBI Taxonomy" id="116794"/>
    <lineage>
        <taxon>Eukaryota</taxon>
        <taxon>Fungi</taxon>
        <taxon>Dikarya</taxon>
        <taxon>Ascomycota</taxon>
        <taxon>Pezizomycotina</taxon>
        <taxon>Lecanoromycetes</taxon>
        <taxon>OSLEUM clade</taxon>
        <taxon>Lecanoromycetidae</taxon>
        <taxon>Caliciales</taxon>
        <taxon>Physciaceae</taxon>
        <taxon>Heterodermia</taxon>
    </lineage>
</organism>
<evidence type="ECO:0000259" key="2">
    <source>
        <dbReference type="Pfam" id="PF06172"/>
    </source>
</evidence>
<dbReference type="AlphaFoldDB" id="A0A8H3PFF7"/>
<dbReference type="InterPro" id="IPR014710">
    <property type="entry name" value="RmlC-like_jellyroll"/>
</dbReference>
<dbReference type="EMBL" id="CAJPDS010000145">
    <property type="protein sequence ID" value="CAF9940096.1"/>
    <property type="molecule type" value="Genomic_DNA"/>
</dbReference>
<gene>
    <name evidence="3" type="ORF">HETSPECPRED_002164</name>
</gene>
<accession>A0A8H3PFF7</accession>
<proteinExistence type="predicted"/>
<evidence type="ECO:0000313" key="3">
    <source>
        <dbReference type="EMBL" id="CAF9940096.1"/>
    </source>
</evidence>
<feature type="domain" description="DUF985" evidence="2">
    <location>
        <begin position="28"/>
        <end position="177"/>
    </location>
</feature>